<dbReference type="PROSITE" id="PS51892">
    <property type="entry name" value="SUBTILASE"/>
    <property type="match status" value="1"/>
</dbReference>
<dbReference type="PROSITE" id="PS00137">
    <property type="entry name" value="SUBTILASE_HIS"/>
    <property type="match status" value="1"/>
</dbReference>
<dbReference type="Proteomes" id="UP000319449">
    <property type="component" value="Unassembled WGS sequence"/>
</dbReference>
<evidence type="ECO:0000256" key="4">
    <source>
        <dbReference type="ARBA" id="ARBA00022825"/>
    </source>
</evidence>
<dbReference type="Gene3D" id="2.60.40.10">
    <property type="entry name" value="Immunoglobulins"/>
    <property type="match status" value="1"/>
</dbReference>
<dbReference type="EMBL" id="VLLN01000011">
    <property type="protein sequence ID" value="TWJ19075.1"/>
    <property type="molecule type" value="Genomic_DNA"/>
</dbReference>
<dbReference type="Pfam" id="PF00082">
    <property type="entry name" value="Peptidase_S8"/>
    <property type="match status" value="1"/>
</dbReference>
<feature type="active site" description="Charge relay system" evidence="5">
    <location>
        <position position="179"/>
    </location>
</feature>
<evidence type="ECO:0000256" key="1">
    <source>
        <dbReference type="ARBA" id="ARBA00011073"/>
    </source>
</evidence>
<comment type="similarity">
    <text evidence="1 5">Belongs to the peptidase S8 family.</text>
</comment>
<reference evidence="9 10" key="1">
    <citation type="submission" date="2019-07" db="EMBL/GenBank/DDBJ databases">
        <title>Genomic Encyclopedia of Archaeal and Bacterial Type Strains, Phase II (KMG-II): from individual species to whole genera.</title>
        <authorList>
            <person name="Goeker M."/>
        </authorList>
    </citation>
    <scope>NUCLEOTIDE SEQUENCE [LARGE SCALE GENOMIC DNA]</scope>
    <source>
        <strain evidence="9 10">ATCC BAA-1139</strain>
    </source>
</reference>
<sequence length="733" mass="73910">MIQSVFGGKRQALTVPLLIAVTLAWPINSHAETAYKKVPAEIAGQLAAGVTLDVIVLFDDDDIEREAQQRRSQTGIHYDDEALLAFKAGRYRQIKQQVEAGMVPGDGETVEEYAHLPMAVKRFRSKATLEAFLAKPEVTAVYANRSIYPHLTYSLPFINQPAVAGIGMTGSNTTVAVIDTGINYTLPAFGSCTAPGVPASCRVAASVDVTGNGVTLNTDPTGHGTNVAGIVAGVATGTRIAAINAFSAGASSTSWVIAGIDWAIQNKAAFGIAAINMSLGDGSNNSSACGNKGTNPFVTPINNAMAAGIIPVASSGNSGFTAGMGSPACTPGVVSVGAVYDANWGGPYTWSANCTDSSSGPDMIPCFSNSASFLTMLAPGAFITAAGIQMAGTSQASPHVAGAVAVVRAAFPGETLDQTVARLTSSGISVTDNRNGITKPRLNLLAAIGPPFNDMFANRALLSGDAGQVVATNLNATKEQGEPLHAGNAGGRSVWWHWTPSTSGKGSFNTHGSGFDTLLAVYTGTIVTGLTQIAANDNDGSPGNTSGLTFTALAGNDYLIAVDGFNGAAGSITLNWNLALQADLAVAMTVDKSAPVAGSTLTYSVTVSNAGPSAAVNLLISAPIPAGSSFVSATPGCTVSTGKVSCSMGTLAANASSSVQIAISPGAAGSLTFTANAAADTPDPVATNNSASVTVTVLAAGSPAVPALSVWGILAGFAILMGIGLRRGEIGTA</sequence>
<dbReference type="RefSeq" id="WP_145022110.1">
    <property type="nucleotide sequence ID" value="NZ_VLLN01000011.1"/>
</dbReference>
<dbReference type="Pfam" id="PF01345">
    <property type="entry name" value="DUF11"/>
    <property type="match status" value="1"/>
</dbReference>
<dbReference type="InterPro" id="IPR047589">
    <property type="entry name" value="DUF11_rpt"/>
</dbReference>
<dbReference type="Gene3D" id="3.40.50.200">
    <property type="entry name" value="Peptidase S8/S53 domain"/>
    <property type="match status" value="1"/>
</dbReference>
<organism evidence="9 10">
    <name type="scientific">Geobacter argillaceus</name>
    <dbReference type="NCBI Taxonomy" id="345631"/>
    <lineage>
        <taxon>Bacteria</taxon>
        <taxon>Pseudomonadati</taxon>
        <taxon>Thermodesulfobacteriota</taxon>
        <taxon>Desulfuromonadia</taxon>
        <taxon>Geobacterales</taxon>
        <taxon>Geobacteraceae</taxon>
        <taxon>Geobacter</taxon>
    </lineage>
</organism>
<feature type="domain" description="DUF11" evidence="8">
    <location>
        <begin position="583"/>
        <end position="695"/>
    </location>
</feature>
<accession>A0A562VMF9</accession>
<dbReference type="InterPro" id="IPR023828">
    <property type="entry name" value="Peptidase_S8_Ser-AS"/>
</dbReference>
<keyword evidence="2 5" id="KW-0645">Protease</keyword>
<evidence type="ECO:0000256" key="2">
    <source>
        <dbReference type="ARBA" id="ARBA00022670"/>
    </source>
</evidence>
<gene>
    <name evidence="9" type="ORF">JN12_02021</name>
</gene>
<dbReference type="InterPro" id="IPR000209">
    <property type="entry name" value="Peptidase_S8/S53_dom"/>
</dbReference>
<dbReference type="PANTHER" id="PTHR43806:SF11">
    <property type="entry name" value="CEREVISIN-RELATED"/>
    <property type="match status" value="1"/>
</dbReference>
<evidence type="ECO:0000259" key="7">
    <source>
        <dbReference type="Pfam" id="PF00082"/>
    </source>
</evidence>
<feature type="domain" description="Peptidase S8/S53" evidence="7">
    <location>
        <begin position="170"/>
        <end position="419"/>
    </location>
</feature>
<dbReference type="AlphaFoldDB" id="A0A562VMF9"/>
<evidence type="ECO:0000256" key="3">
    <source>
        <dbReference type="ARBA" id="ARBA00022801"/>
    </source>
</evidence>
<evidence type="ECO:0000256" key="6">
    <source>
        <dbReference type="SAM" id="Phobius"/>
    </source>
</evidence>
<name>A0A562VMF9_9BACT</name>
<dbReference type="InterPro" id="IPR050131">
    <property type="entry name" value="Peptidase_S8_subtilisin-like"/>
</dbReference>
<dbReference type="OrthoDB" id="5392553at2"/>
<dbReference type="InterPro" id="IPR001434">
    <property type="entry name" value="OmcB-like_DUF11"/>
</dbReference>
<dbReference type="PROSITE" id="PS00138">
    <property type="entry name" value="SUBTILASE_SER"/>
    <property type="match status" value="1"/>
</dbReference>
<keyword evidence="6" id="KW-0472">Membrane</keyword>
<dbReference type="NCBIfam" id="TIGR01451">
    <property type="entry name" value="B_ant_repeat"/>
    <property type="match status" value="1"/>
</dbReference>
<feature type="active site" description="Charge relay system" evidence="5">
    <location>
        <position position="394"/>
    </location>
</feature>
<dbReference type="InterPro" id="IPR022398">
    <property type="entry name" value="Peptidase_S8_His-AS"/>
</dbReference>
<evidence type="ECO:0000313" key="9">
    <source>
        <dbReference type="EMBL" id="TWJ19075.1"/>
    </source>
</evidence>
<evidence type="ECO:0000313" key="10">
    <source>
        <dbReference type="Proteomes" id="UP000319449"/>
    </source>
</evidence>
<feature type="transmembrane region" description="Helical" evidence="6">
    <location>
        <begin position="704"/>
        <end position="725"/>
    </location>
</feature>
<dbReference type="PANTHER" id="PTHR43806">
    <property type="entry name" value="PEPTIDASE S8"/>
    <property type="match status" value="1"/>
</dbReference>
<proteinExistence type="inferred from homology"/>
<evidence type="ECO:0000256" key="5">
    <source>
        <dbReference type="PROSITE-ProRule" id="PRU01240"/>
    </source>
</evidence>
<keyword evidence="6" id="KW-1133">Transmembrane helix</keyword>
<dbReference type="GO" id="GO:0006508">
    <property type="term" value="P:proteolysis"/>
    <property type="evidence" value="ECO:0007669"/>
    <property type="project" value="UniProtKB-KW"/>
</dbReference>
<dbReference type="InterPro" id="IPR013783">
    <property type="entry name" value="Ig-like_fold"/>
</dbReference>
<protein>
    <submittedName>
        <fullName evidence="9">Putative repeat protein (TIGR01451 family)</fullName>
    </submittedName>
</protein>
<keyword evidence="10" id="KW-1185">Reference proteome</keyword>
<evidence type="ECO:0000259" key="8">
    <source>
        <dbReference type="Pfam" id="PF01345"/>
    </source>
</evidence>
<dbReference type="GO" id="GO:0004252">
    <property type="term" value="F:serine-type endopeptidase activity"/>
    <property type="evidence" value="ECO:0007669"/>
    <property type="project" value="UniProtKB-UniRule"/>
</dbReference>
<dbReference type="InterPro" id="IPR015500">
    <property type="entry name" value="Peptidase_S8_subtilisin-rel"/>
</dbReference>
<comment type="caution">
    <text evidence="9">The sequence shown here is derived from an EMBL/GenBank/DDBJ whole genome shotgun (WGS) entry which is preliminary data.</text>
</comment>
<keyword evidence="6" id="KW-0812">Transmembrane</keyword>
<feature type="active site" description="Charge relay system" evidence="5">
    <location>
        <position position="223"/>
    </location>
</feature>
<keyword evidence="3 5" id="KW-0378">Hydrolase</keyword>
<dbReference type="PRINTS" id="PR00723">
    <property type="entry name" value="SUBTILISIN"/>
</dbReference>
<dbReference type="SUPFAM" id="SSF52743">
    <property type="entry name" value="Subtilisin-like"/>
    <property type="match status" value="1"/>
</dbReference>
<keyword evidence="4 5" id="KW-0720">Serine protease</keyword>
<dbReference type="InterPro" id="IPR036852">
    <property type="entry name" value="Peptidase_S8/S53_dom_sf"/>
</dbReference>